<feature type="region of interest" description="Disordered" evidence="1">
    <location>
        <begin position="24"/>
        <end position="52"/>
    </location>
</feature>
<feature type="compositionally biased region" description="Basic and acidic residues" evidence="1">
    <location>
        <begin position="346"/>
        <end position="362"/>
    </location>
</feature>
<keyword evidence="3" id="KW-1185">Reference proteome</keyword>
<feature type="region of interest" description="Disordered" evidence="1">
    <location>
        <begin position="343"/>
        <end position="362"/>
    </location>
</feature>
<dbReference type="Proteomes" id="UP001295684">
    <property type="component" value="Unassembled WGS sequence"/>
</dbReference>
<feature type="compositionally biased region" description="Polar residues" evidence="1">
    <location>
        <begin position="318"/>
        <end position="331"/>
    </location>
</feature>
<organism evidence="2 3">
    <name type="scientific">Euplotes crassus</name>
    <dbReference type="NCBI Taxonomy" id="5936"/>
    <lineage>
        <taxon>Eukaryota</taxon>
        <taxon>Sar</taxon>
        <taxon>Alveolata</taxon>
        <taxon>Ciliophora</taxon>
        <taxon>Intramacronucleata</taxon>
        <taxon>Spirotrichea</taxon>
        <taxon>Hypotrichia</taxon>
        <taxon>Euplotida</taxon>
        <taxon>Euplotidae</taxon>
        <taxon>Moneuplotes</taxon>
    </lineage>
</organism>
<accession>A0AAD1Y5Q6</accession>
<proteinExistence type="predicted"/>
<evidence type="ECO:0000256" key="1">
    <source>
        <dbReference type="SAM" id="MobiDB-lite"/>
    </source>
</evidence>
<feature type="region of interest" description="Disordered" evidence="1">
    <location>
        <begin position="315"/>
        <end position="334"/>
    </location>
</feature>
<dbReference type="EMBL" id="CAMPGE010026690">
    <property type="protein sequence ID" value="CAI2384361.1"/>
    <property type="molecule type" value="Genomic_DNA"/>
</dbReference>
<evidence type="ECO:0000313" key="2">
    <source>
        <dbReference type="EMBL" id="CAI2384361.1"/>
    </source>
</evidence>
<reference evidence="2" key="1">
    <citation type="submission" date="2023-07" db="EMBL/GenBank/DDBJ databases">
        <authorList>
            <consortium name="AG Swart"/>
            <person name="Singh M."/>
            <person name="Singh A."/>
            <person name="Seah K."/>
            <person name="Emmerich C."/>
        </authorList>
    </citation>
    <scope>NUCLEOTIDE SEQUENCE</scope>
    <source>
        <strain evidence="2">DP1</strain>
    </source>
</reference>
<dbReference type="AlphaFoldDB" id="A0AAD1Y5Q6"/>
<comment type="caution">
    <text evidence="2">The sequence shown here is derived from an EMBL/GenBank/DDBJ whole genome shotgun (WGS) entry which is preliminary data.</text>
</comment>
<name>A0AAD1Y5Q6_EUPCR</name>
<sequence>MQGPSKKSRKITQRWTSQEHQILVNLEKEQDGDSEIIPVSNTKPIEKSCPKRFGQNKKEFNISNPARYVMDEQVQENNVVDQDPAFPVIPTLTKYEEFVSEVGIHSNKHNSMRNHTYPNHYERLKRKRNSQEGSYGQSSEQRLQSSNKYFKDSNGLPQGTSTTQDSAYVCLNGGDVMIRANEIETVIPCDIQKRALPSGKQIAQIYPNQHVKILILPMEVHRSSMAFDHKMKEFTHTDEGVQQQRPLSGFMAKLSPFHQGLMQTLGNLYCLKEYGVNCFQDSNEQSSYPNSSALAEIGDGIESYLSSSLSRHHCRQGIQGSQGNPNNSQEVVHSETNRDFFSSFEVPKKRSQSDEVQKRLQL</sequence>
<protein>
    <submittedName>
        <fullName evidence="2">Uncharacterized protein</fullName>
    </submittedName>
</protein>
<evidence type="ECO:0000313" key="3">
    <source>
        <dbReference type="Proteomes" id="UP001295684"/>
    </source>
</evidence>
<gene>
    <name evidence="2" type="ORF">ECRASSUSDP1_LOCUS25886</name>
</gene>